<dbReference type="EMBL" id="GL945496">
    <property type="protein sequence ID" value="EGN92980.1"/>
    <property type="molecule type" value="Genomic_DNA"/>
</dbReference>
<dbReference type="HOGENOM" id="CLU_1390979_0_0_1"/>
<feature type="compositionally biased region" description="Polar residues" evidence="1">
    <location>
        <begin position="186"/>
        <end position="196"/>
    </location>
</feature>
<gene>
    <name evidence="2" type="ORF">SERLA73DRAFT_190360</name>
</gene>
<dbReference type="Proteomes" id="UP000008063">
    <property type="component" value="Unassembled WGS sequence"/>
</dbReference>
<reference evidence="3" key="1">
    <citation type="journal article" date="2011" name="Science">
        <title>The plant cell wall-decomposing machinery underlies the functional diversity of forest fungi.</title>
        <authorList>
            <person name="Eastwood D.C."/>
            <person name="Floudas D."/>
            <person name="Binder M."/>
            <person name="Majcherczyk A."/>
            <person name="Schneider P."/>
            <person name="Aerts A."/>
            <person name="Asiegbu F.O."/>
            <person name="Baker S.E."/>
            <person name="Barry K."/>
            <person name="Bendiksby M."/>
            <person name="Blumentritt M."/>
            <person name="Coutinho P.M."/>
            <person name="Cullen D."/>
            <person name="de Vries R.P."/>
            <person name="Gathman A."/>
            <person name="Goodell B."/>
            <person name="Henrissat B."/>
            <person name="Ihrmark K."/>
            <person name="Kauserud H."/>
            <person name="Kohler A."/>
            <person name="LaButti K."/>
            <person name="Lapidus A."/>
            <person name="Lavin J.L."/>
            <person name="Lee Y.-H."/>
            <person name="Lindquist E."/>
            <person name="Lilly W."/>
            <person name="Lucas S."/>
            <person name="Morin E."/>
            <person name="Murat C."/>
            <person name="Oguiza J.A."/>
            <person name="Park J."/>
            <person name="Pisabarro A.G."/>
            <person name="Riley R."/>
            <person name="Rosling A."/>
            <person name="Salamov A."/>
            <person name="Schmidt O."/>
            <person name="Schmutz J."/>
            <person name="Skrede I."/>
            <person name="Stenlid J."/>
            <person name="Wiebenga A."/>
            <person name="Xie X."/>
            <person name="Kuees U."/>
            <person name="Hibbett D.S."/>
            <person name="Hoffmeister D."/>
            <person name="Hoegberg N."/>
            <person name="Martin F."/>
            <person name="Grigoriev I.V."/>
            <person name="Watkinson S.C."/>
        </authorList>
    </citation>
    <scope>NUCLEOTIDE SEQUENCE [LARGE SCALE GENOMIC DNA]</scope>
    <source>
        <strain evidence="3">strain S7.3</strain>
    </source>
</reference>
<dbReference type="InParanoid" id="F8QFJ6"/>
<evidence type="ECO:0000313" key="3">
    <source>
        <dbReference type="Proteomes" id="UP000008063"/>
    </source>
</evidence>
<protein>
    <submittedName>
        <fullName evidence="2">Uncharacterized protein</fullName>
    </submittedName>
</protein>
<evidence type="ECO:0000256" key="1">
    <source>
        <dbReference type="SAM" id="MobiDB-lite"/>
    </source>
</evidence>
<organism evidence="3">
    <name type="scientific">Serpula lacrymans var. lacrymans (strain S7.3)</name>
    <name type="common">Dry rot fungus</name>
    <dbReference type="NCBI Taxonomy" id="936435"/>
    <lineage>
        <taxon>Eukaryota</taxon>
        <taxon>Fungi</taxon>
        <taxon>Dikarya</taxon>
        <taxon>Basidiomycota</taxon>
        <taxon>Agaricomycotina</taxon>
        <taxon>Agaricomycetes</taxon>
        <taxon>Agaricomycetidae</taxon>
        <taxon>Boletales</taxon>
        <taxon>Coniophorineae</taxon>
        <taxon>Serpulaceae</taxon>
        <taxon>Serpula</taxon>
    </lineage>
</organism>
<dbReference type="OrthoDB" id="2692489at2759"/>
<evidence type="ECO:0000313" key="2">
    <source>
        <dbReference type="EMBL" id="EGN92980.1"/>
    </source>
</evidence>
<feature type="region of interest" description="Disordered" evidence="1">
    <location>
        <begin position="171"/>
        <end position="196"/>
    </location>
</feature>
<proteinExistence type="predicted"/>
<sequence>MLASRRLYKQTRKTSEELKRRLLSAERLAMNGHVLSPYQRISGISIPLSQPPDSETIEVINDTVSRLHNMHHGISSSNHQCLAVCPEVSEHLQTDYTETNEDTNLQIQSPTFDAGGTRQYSERQNMLAILHRLGAEAVDERSQTQDIQFIIRGDLHNPTFNIGGIANSGSVVHSPELSPQLEDDSNSSQYHTTESQ</sequence>
<dbReference type="AlphaFoldDB" id="F8QFJ6"/>
<accession>F8QFJ6</accession>
<name>F8QFJ6_SERL3</name>
<keyword evidence="3" id="KW-1185">Reference proteome</keyword>